<dbReference type="Proteomes" id="UP000483820">
    <property type="component" value="Chromosome X"/>
</dbReference>
<dbReference type="GeneID" id="78777807"/>
<dbReference type="AlphaFoldDB" id="A0A6A5FZN0"/>
<reference evidence="1 2" key="1">
    <citation type="submission" date="2019-12" db="EMBL/GenBank/DDBJ databases">
        <title>Chromosome-level assembly of the Caenorhabditis remanei genome.</title>
        <authorList>
            <person name="Teterina A.A."/>
            <person name="Willis J.H."/>
            <person name="Phillips P.C."/>
        </authorList>
    </citation>
    <scope>NUCLEOTIDE SEQUENCE [LARGE SCALE GENOMIC DNA]</scope>
    <source>
        <strain evidence="1 2">PX506</strain>
        <tissue evidence="1">Whole organism</tissue>
    </source>
</reference>
<dbReference type="CTD" id="78777807"/>
<sequence>MVWSNAVSPLAWCSLLTTPIGDADFMRVLDNVGDVHGWISLKRRRDLSLHYSVPFLYSSFYKLRNVYNRLPKLVCNRVACSNLDLPMGLPRREVLTQICALLGERRSTRGM</sequence>
<name>A0A6A5FZN0_CAERE</name>
<evidence type="ECO:0000313" key="2">
    <source>
        <dbReference type="Proteomes" id="UP000483820"/>
    </source>
</evidence>
<dbReference type="KEGG" id="crq:GCK72_024368"/>
<comment type="caution">
    <text evidence="1">The sequence shown here is derived from an EMBL/GenBank/DDBJ whole genome shotgun (WGS) entry which is preliminary data.</text>
</comment>
<accession>A0A6A5FZN0</accession>
<evidence type="ECO:0000313" key="1">
    <source>
        <dbReference type="EMBL" id="KAF1747902.1"/>
    </source>
</evidence>
<organism evidence="1 2">
    <name type="scientific">Caenorhabditis remanei</name>
    <name type="common">Caenorhabditis vulgaris</name>
    <dbReference type="NCBI Taxonomy" id="31234"/>
    <lineage>
        <taxon>Eukaryota</taxon>
        <taxon>Metazoa</taxon>
        <taxon>Ecdysozoa</taxon>
        <taxon>Nematoda</taxon>
        <taxon>Chromadorea</taxon>
        <taxon>Rhabditida</taxon>
        <taxon>Rhabditina</taxon>
        <taxon>Rhabditomorpha</taxon>
        <taxon>Rhabditoidea</taxon>
        <taxon>Rhabditidae</taxon>
        <taxon>Peloderinae</taxon>
        <taxon>Caenorhabditis</taxon>
    </lineage>
</organism>
<gene>
    <name evidence="1" type="ORF">GCK72_024368</name>
</gene>
<dbReference type="EMBL" id="WUAV01000006">
    <property type="protein sequence ID" value="KAF1747902.1"/>
    <property type="molecule type" value="Genomic_DNA"/>
</dbReference>
<dbReference type="RefSeq" id="XP_053579414.1">
    <property type="nucleotide sequence ID" value="XM_053735848.1"/>
</dbReference>
<protein>
    <submittedName>
        <fullName evidence="1">Uncharacterized protein</fullName>
    </submittedName>
</protein>
<proteinExistence type="predicted"/>